<feature type="compositionally biased region" description="Low complexity" evidence="1">
    <location>
        <begin position="51"/>
        <end position="60"/>
    </location>
</feature>
<organism evidence="3 4">
    <name type="scientific">Pythium oligandrum</name>
    <name type="common">Mycoparasitic fungus</name>
    <dbReference type="NCBI Taxonomy" id="41045"/>
    <lineage>
        <taxon>Eukaryota</taxon>
        <taxon>Sar</taxon>
        <taxon>Stramenopiles</taxon>
        <taxon>Oomycota</taxon>
        <taxon>Peronosporomycetes</taxon>
        <taxon>Pythiales</taxon>
        <taxon>Pythiaceae</taxon>
        <taxon>Pythium</taxon>
    </lineage>
</organism>
<dbReference type="InterPro" id="IPR043519">
    <property type="entry name" value="NT_sf"/>
</dbReference>
<feature type="region of interest" description="Disordered" evidence="1">
    <location>
        <begin position="1"/>
        <end position="79"/>
    </location>
</feature>
<comment type="caution">
    <text evidence="3">The sequence shown here is derived from an EMBL/GenBank/DDBJ whole genome shotgun (WGS) entry which is preliminary data.</text>
</comment>
<feature type="region of interest" description="Disordered" evidence="1">
    <location>
        <begin position="829"/>
        <end position="853"/>
    </location>
</feature>
<dbReference type="SUPFAM" id="SSF81301">
    <property type="entry name" value="Nucleotidyltransferase"/>
    <property type="match status" value="1"/>
</dbReference>
<accession>A0A8K1CEK0</accession>
<dbReference type="Gene3D" id="1.10.1410.10">
    <property type="match status" value="1"/>
</dbReference>
<dbReference type="OrthoDB" id="273917at2759"/>
<dbReference type="GO" id="GO:1990817">
    <property type="term" value="F:poly(A) RNA polymerase activity"/>
    <property type="evidence" value="ECO:0007669"/>
    <property type="project" value="InterPro"/>
</dbReference>
<sequence length="882" mass="99277">MCVKSECKREEEETGDGLAAEAARKKHSGPRKRRPKKKKAEEGGEKDGDGAVETPQATEEPPAPSTASPPPPPEPMTLLRASAKPFAPTTSSPVLHINTQMPFQTMPTVVPYHVPYGYYHRLSPLLHGTHPELVDALPQLPSDSETPHDRAYWTQYVIEAAEKERARRLQMLKQLQEEEEAEIRRRRSWAIRAIEQEQQAMMREMFLDNMKNTQWFQSTISRFAEDYEVVCPNSWFGCTFSCMLRDLEAHLERCVYRQVPDTLDHVVDESLAMDLESYDVVCPNAMLGCNVICSREDLAAHLAICPVNGMSREKEWQERQEWQQSVIQMTEEERARRMHEDEDGEQRFTFGHLQRLYEEQTAMMQVVLHDEITKFAEQCQQEAAHRDQWIKMAINQMTEEITTLWGSEALVKEYGSFATQLHSGYSDVDLVVFGVTKAQRNPKKTNDSTKEATGNEGVVIRTSQECVSELAAHLSSSSVSYPGSYSDISAITRASIPLVKVIVTVRGPPVTGEQEDEVVQIPFDITFDDPQGACHNGIASATLIQELTKHFYGLKELTFVLKRFLAKRNLSDPYVGGLSSYGLKLMILYVLEEQGSLNEMVAEPTVSQTDGVLSSAEFVDQVDGALSRYEAQRRKGARVAKDILRHARAKIQRLKSIRTDEATATQVHHHPHRNRRNVAAAWEVLRSNSEGGSGEIIRTTERKPFLLGKLLMDVLQFYGNDFRPHVDQIVVFVPESTGVIASPSLAAIRTASPRVKSPPIIPISPAMTPHDAFMKIQDPLQHDNNVGKTCYRISQVLRDFSDFLSFLTALIVRGRVLSTTSANIQTIMSSVPEEEHEDEDEAEEVKQDDMVPTRNKGILHSVFEMKSLGRESRSSIDLSGAS</sequence>
<dbReference type="SUPFAM" id="SSF81631">
    <property type="entry name" value="PAP/OAS1 substrate-binding domain"/>
    <property type="match status" value="1"/>
</dbReference>
<name>A0A8K1CEK0_PYTOL</name>
<feature type="compositionally biased region" description="Basic and acidic residues" evidence="1">
    <location>
        <begin position="39"/>
        <end position="49"/>
    </location>
</feature>
<evidence type="ECO:0000313" key="4">
    <source>
        <dbReference type="Proteomes" id="UP000794436"/>
    </source>
</evidence>
<dbReference type="GO" id="GO:0043634">
    <property type="term" value="P:polyadenylation-dependent ncRNA catabolic process"/>
    <property type="evidence" value="ECO:0007669"/>
    <property type="project" value="TreeGrafter"/>
</dbReference>
<dbReference type="GO" id="GO:0003729">
    <property type="term" value="F:mRNA binding"/>
    <property type="evidence" value="ECO:0007669"/>
    <property type="project" value="TreeGrafter"/>
</dbReference>
<keyword evidence="4" id="KW-1185">Reference proteome</keyword>
<dbReference type="SUPFAM" id="SSF49599">
    <property type="entry name" value="TRAF domain-like"/>
    <property type="match status" value="2"/>
</dbReference>
<dbReference type="GO" id="GO:0031123">
    <property type="term" value="P:RNA 3'-end processing"/>
    <property type="evidence" value="ECO:0007669"/>
    <property type="project" value="TreeGrafter"/>
</dbReference>
<dbReference type="AlphaFoldDB" id="A0A8K1CEK0"/>
<feature type="compositionally biased region" description="Acidic residues" evidence="1">
    <location>
        <begin position="832"/>
        <end position="843"/>
    </location>
</feature>
<evidence type="ECO:0000256" key="1">
    <source>
        <dbReference type="SAM" id="MobiDB-lite"/>
    </source>
</evidence>
<feature type="domain" description="Poly(A) RNA polymerase mitochondrial-like central palm" evidence="2">
    <location>
        <begin position="368"/>
        <end position="527"/>
    </location>
</feature>
<reference evidence="3" key="1">
    <citation type="submission" date="2019-03" db="EMBL/GenBank/DDBJ databases">
        <title>Long read genome sequence of the mycoparasitic Pythium oligandrum ATCC 38472 isolated from sugarbeet rhizosphere.</title>
        <authorList>
            <person name="Gaulin E."/>
        </authorList>
    </citation>
    <scope>NUCLEOTIDE SEQUENCE</scope>
    <source>
        <strain evidence="3">ATCC 38472_TT</strain>
    </source>
</reference>
<dbReference type="GO" id="GO:0005730">
    <property type="term" value="C:nucleolus"/>
    <property type="evidence" value="ECO:0007669"/>
    <property type="project" value="TreeGrafter"/>
</dbReference>
<dbReference type="Gene3D" id="3.30.460.10">
    <property type="entry name" value="Beta Polymerase, domain 2"/>
    <property type="match status" value="1"/>
</dbReference>
<dbReference type="InterPro" id="IPR045862">
    <property type="entry name" value="Trf4-like"/>
</dbReference>
<feature type="compositionally biased region" description="Basic and acidic residues" evidence="1">
    <location>
        <begin position="1"/>
        <end position="11"/>
    </location>
</feature>
<evidence type="ECO:0000313" key="3">
    <source>
        <dbReference type="EMBL" id="TMW61594.1"/>
    </source>
</evidence>
<feature type="compositionally biased region" description="Pro residues" evidence="1">
    <location>
        <begin position="61"/>
        <end position="75"/>
    </location>
</feature>
<dbReference type="EMBL" id="SPLM01000076">
    <property type="protein sequence ID" value="TMW61594.1"/>
    <property type="molecule type" value="Genomic_DNA"/>
</dbReference>
<dbReference type="Proteomes" id="UP000794436">
    <property type="component" value="Unassembled WGS sequence"/>
</dbReference>
<evidence type="ECO:0000259" key="2">
    <source>
        <dbReference type="Pfam" id="PF22600"/>
    </source>
</evidence>
<dbReference type="PANTHER" id="PTHR23092">
    <property type="entry name" value="POLY(A) RNA POLYMERASE"/>
    <property type="match status" value="1"/>
</dbReference>
<feature type="compositionally biased region" description="Basic residues" evidence="1">
    <location>
        <begin position="24"/>
        <end position="38"/>
    </location>
</feature>
<dbReference type="Pfam" id="PF22600">
    <property type="entry name" value="MTPAP-like_central"/>
    <property type="match status" value="1"/>
</dbReference>
<dbReference type="PANTHER" id="PTHR23092:SF15">
    <property type="entry name" value="INACTIVE NON-CANONICAL POLY(A) RNA POLYMERASE PROTEIN TRF4-2-RELATED"/>
    <property type="match status" value="1"/>
</dbReference>
<proteinExistence type="predicted"/>
<dbReference type="GO" id="GO:0031499">
    <property type="term" value="C:TRAMP complex"/>
    <property type="evidence" value="ECO:0007669"/>
    <property type="project" value="TreeGrafter"/>
</dbReference>
<protein>
    <recommendedName>
        <fullName evidence="2">Poly(A) RNA polymerase mitochondrial-like central palm domain-containing protein</fullName>
    </recommendedName>
</protein>
<gene>
    <name evidence="3" type="ORF">Poli38472_012785</name>
</gene>
<dbReference type="InterPro" id="IPR054708">
    <property type="entry name" value="MTPAP-like_central"/>
</dbReference>